<dbReference type="EMBL" id="JAMZMM010000150">
    <property type="protein sequence ID" value="MCP2729882.1"/>
    <property type="molecule type" value="Genomic_DNA"/>
</dbReference>
<protein>
    <submittedName>
        <fullName evidence="1">DUF29 domain-containing protein</fullName>
    </submittedName>
</protein>
<dbReference type="Pfam" id="PF01724">
    <property type="entry name" value="DUF29"/>
    <property type="match status" value="1"/>
</dbReference>
<evidence type="ECO:0000313" key="2">
    <source>
        <dbReference type="Proteomes" id="UP001204953"/>
    </source>
</evidence>
<dbReference type="Gene3D" id="1.20.1220.20">
    <property type="entry name" value="Uncharcterised protein PF01724"/>
    <property type="match status" value="1"/>
</dbReference>
<dbReference type="PANTHER" id="PTHR34235:SF3">
    <property type="entry name" value="SLR1203 PROTEIN"/>
    <property type="match status" value="1"/>
</dbReference>
<reference evidence="1" key="1">
    <citation type="submission" date="2022-06" db="EMBL/GenBank/DDBJ databases">
        <title>New cyanobacteria of genus Symplocastrum in benthos of Lake Baikal.</title>
        <authorList>
            <person name="Sorokovikova E."/>
            <person name="Tikhonova I."/>
            <person name="Krasnopeev A."/>
            <person name="Evseev P."/>
            <person name="Gladkikh A."/>
            <person name="Belykh O."/>
        </authorList>
    </citation>
    <scope>NUCLEOTIDE SEQUENCE</scope>
    <source>
        <strain evidence="1">BBK-W-15</strain>
    </source>
</reference>
<proteinExistence type="predicted"/>
<dbReference type="InterPro" id="IPR002636">
    <property type="entry name" value="DUF29"/>
</dbReference>
<evidence type="ECO:0000313" key="1">
    <source>
        <dbReference type="EMBL" id="MCP2729882.1"/>
    </source>
</evidence>
<gene>
    <name evidence="1" type="ORF">NJ959_15715</name>
</gene>
<dbReference type="RefSeq" id="WP_254012656.1">
    <property type="nucleotide sequence ID" value="NZ_JAMZMM010000150.1"/>
</dbReference>
<organism evidence="1 2">
    <name type="scientific">Limnofasciculus baicalensis BBK-W-15</name>
    <dbReference type="NCBI Taxonomy" id="2699891"/>
    <lineage>
        <taxon>Bacteria</taxon>
        <taxon>Bacillati</taxon>
        <taxon>Cyanobacteriota</taxon>
        <taxon>Cyanophyceae</taxon>
        <taxon>Coleofasciculales</taxon>
        <taxon>Coleofasciculaceae</taxon>
        <taxon>Limnofasciculus</taxon>
        <taxon>Limnofasciculus baicalensis</taxon>
    </lineage>
</organism>
<accession>A0AAE3GTR8</accession>
<dbReference type="PANTHER" id="PTHR34235">
    <property type="entry name" value="SLR1203 PROTEIN-RELATED"/>
    <property type="match status" value="1"/>
</dbReference>
<name>A0AAE3GTR8_9CYAN</name>
<comment type="caution">
    <text evidence="1">The sequence shown here is derived from an EMBL/GenBank/DDBJ whole genome shotgun (WGS) entry which is preliminary data.</text>
</comment>
<keyword evidence="2" id="KW-1185">Reference proteome</keyword>
<sequence length="163" mass="19135">MTAQSSQLVQTLYEDDYYLWVDTTVRKLRCAEFDTVDWENLIEEIESMGRSEKRALASLLTRLFEHLLKLTYWESERENNENKWKGEITAFRLQIKKLLKDSPSLKPYLTEIFDECYLDARKVISQLTGKKLANFPPQAITTIKEVLDENWFPDGKSESTKEG</sequence>
<dbReference type="Proteomes" id="UP001204953">
    <property type="component" value="Unassembled WGS sequence"/>
</dbReference>
<dbReference type="AlphaFoldDB" id="A0AAE3GTR8"/>